<dbReference type="InterPro" id="IPR007561">
    <property type="entry name" value="Cell_div_SepF/SepF-rel"/>
</dbReference>
<dbReference type="PANTHER" id="PTHR35798">
    <property type="entry name" value="CELL DIVISION PROTEIN SEPF"/>
    <property type="match status" value="1"/>
</dbReference>
<gene>
    <name evidence="5" type="primary">sepF</name>
    <name evidence="6" type="ORF">I4641_12895</name>
</gene>
<dbReference type="GO" id="GO:0043093">
    <property type="term" value="P:FtsZ-dependent cytokinesis"/>
    <property type="evidence" value="ECO:0007669"/>
    <property type="project" value="UniProtKB-UniRule"/>
</dbReference>
<dbReference type="InterPro" id="IPR023052">
    <property type="entry name" value="Cell_div_SepF"/>
</dbReference>
<comment type="caution">
    <text evidence="6">The sequence shown here is derived from an EMBL/GenBank/DDBJ whole genome shotgun (WGS) entry which is preliminary data.</text>
</comment>
<comment type="similarity">
    <text evidence="5">Belongs to the SepF family.</text>
</comment>
<organism evidence="6 7">
    <name type="scientific">Waterburya agarophytonicola KI4</name>
    <dbReference type="NCBI Taxonomy" id="2874699"/>
    <lineage>
        <taxon>Bacteria</taxon>
        <taxon>Bacillati</taxon>
        <taxon>Cyanobacteriota</taxon>
        <taxon>Cyanophyceae</taxon>
        <taxon>Pleurocapsales</taxon>
        <taxon>Hyellaceae</taxon>
        <taxon>Waterburya</taxon>
        <taxon>Waterburya agarophytonicola</taxon>
    </lineage>
</organism>
<evidence type="ECO:0000256" key="4">
    <source>
        <dbReference type="ARBA" id="ARBA00044936"/>
    </source>
</evidence>
<dbReference type="EMBL" id="JADWDC010000030">
    <property type="protein sequence ID" value="MCC0177875.1"/>
    <property type="molecule type" value="Genomic_DNA"/>
</dbReference>
<evidence type="ECO:0000256" key="2">
    <source>
        <dbReference type="ARBA" id="ARBA00023210"/>
    </source>
</evidence>
<proteinExistence type="inferred from homology"/>
<comment type="subunit">
    <text evidence="5">Homodimer. Interacts with FtsZ.</text>
</comment>
<sequence>MLDTLKEFFGIDSGYDGEEEEYVEYDPQEEMNGSYPTHPQASNNQPELTKIAAPNNQTNRKEMKMNNVIGMPGLTNGNSEVVVIEPHSFEEMPQVIIALRERKSVVLNLNVMNPEEAQRAVDFIAGGTYAMDGHQERVGESIFLFTPSSVKVSSLSGILKDVHTPEAHVRRTATPAPEAWGHQPNVAAQ</sequence>
<reference evidence="6" key="1">
    <citation type="journal article" date="2021" name="Antonie Van Leeuwenhoek">
        <title>Draft genome and description of Waterburya agarophytonicola gen. nov. sp. nov. (Pleurocapsales, Cyanobacteria): a seaweed symbiont.</title>
        <authorList>
            <person name="Bonthond G."/>
            <person name="Shalygin S."/>
            <person name="Bayer T."/>
            <person name="Weinberger F."/>
        </authorList>
    </citation>
    <scope>NUCLEOTIDE SEQUENCE</scope>
    <source>
        <strain evidence="6">KI4</strain>
    </source>
</reference>
<dbReference type="GO" id="GO:0005737">
    <property type="term" value="C:cytoplasm"/>
    <property type="evidence" value="ECO:0007669"/>
    <property type="project" value="UniProtKB-SubCell"/>
</dbReference>
<dbReference type="RefSeq" id="WP_229640942.1">
    <property type="nucleotide sequence ID" value="NZ_JADWDC010000030.1"/>
</dbReference>
<keyword evidence="3 5" id="KW-0131">Cell cycle</keyword>
<dbReference type="Proteomes" id="UP000729733">
    <property type="component" value="Unassembled WGS sequence"/>
</dbReference>
<keyword evidence="5" id="KW-0963">Cytoplasm</keyword>
<evidence type="ECO:0000256" key="1">
    <source>
        <dbReference type="ARBA" id="ARBA00022618"/>
    </source>
</evidence>
<name>A0A964BU28_9CYAN</name>
<keyword evidence="1 5" id="KW-0132">Cell division</keyword>
<dbReference type="PANTHER" id="PTHR35798:SF1">
    <property type="entry name" value="CELL DIVISION PROTEIN SEPF"/>
    <property type="match status" value="1"/>
</dbReference>
<evidence type="ECO:0000313" key="7">
    <source>
        <dbReference type="Proteomes" id="UP000729733"/>
    </source>
</evidence>
<comment type="subcellular location">
    <subcellularLocation>
        <location evidence="5">Cytoplasm</location>
    </subcellularLocation>
    <text evidence="5">Localizes to the division site, in a FtsZ-dependent manner.</text>
</comment>
<accession>A0A964BU28</accession>
<dbReference type="InterPro" id="IPR038594">
    <property type="entry name" value="SepF-like_sf"/>
</dbReference>
<keyword evidence="2 5" id="KW-0717">Septation</keyword>
<dbReference type="Pfam" id="PF04472">
    <property type="entry name" value="SepF"/>
    <property type="match status" value="1"/>
</dbReference>
<evidence type="ECO:0000256" key="5">
    <source>
        <dbReference type="HAMAP-Rule" id="MF_01197"/>
    </source>
</evidence>
<dbReference type="AlphaFoldDB" id="A0A964BU28"/>
<dbReference type="GO" id="GO:0000917">
    <property type="term" value="P:division septum assembly"/>
    <property type="evidence" value="ECO:0007669"/>
    <property type="project" value="UniProtKB-KW"/>
</dbReference>
<comment type="function">
    <text evidence="4 5">Cell division protein that is part of the divisome complex and is recruited early to the Z-ring. Probably stimulates Z-ring formation, perhaps through the cross-linking of FtsZ protofilaments. Its function overlaps with FtsA.</text>
</comment>
<evidence type="ECO:0000313" key="6">
    <source>
        <dbReference type="EMBL" id="MCC0177875.1"/>
    </source>
</evidence>
<dbReference type="Gene3D" id="3.30.110.150">
    <property type="entry name" value="SepF-like protein"/>
    <property type="match status" value="1"/>
</dbReference>
<protein>
    <recommendedName>
        <fullName evidence="5">Cell division protein SepF</fullName>
    </recommendedName>
</protein>
<keyword evidence="7" id="KW-1185">Reference proteome</keyword>
<dbReference type="HAMAP" id="MF_01197">
    <property type="entry name" value="SepF"/>
    <property type="match status" value="1"/>
</dbReference>
<evidence type="ECO:0000256" key="3">
    <source>
        <dbReference type="ARBA" id="ARBA00023306"/>
    </source>
</evidence>